<dbReference type="Pfam" id="PF00122">
    <property type="entry name" value="E1-E2_ATPase"/>
    <property type="match status" value="1"/>
</dbReference>
<feature type="domain" description="P-type ATPase A" evidence="11">
    <location>
        <begin position="206"/>
        <end position="305"/>
    </location>
</feature>
<evidence type="ECO:0000256" key="3">
    <source>
        <dbReference type="ARBA" id="ARBA00022692"/>
    </source>
</evidence>
<dbReference type="InterPro" id="IPR001757">
    <property type="entry name" value="P_typ_ATPase"/>
</dbReference>
<evidence type="ECO:0000313" key="12">
    <source>
        <dbReference type="EMBL" id="MDG3004639.1"/>
    </source>
</evidence>
<evidence type="ECO:0000256" key="10">
    <source>
        <dbReference type="RuleBase" id="RU362081"/>
    </source>
</evidence>
<evidence type="ECO:0000259" key="11">
    <source>
        <dbReference type="Pfam" id="PF00122"/>
    </source>
</evidence>
<dbReference type="InterPro" id="IPR027256">
    <property type="entry name" value="P-typ_ATPase_IB"/>
</dbReference>
<keyword evidence="7 10" id="KW-0472">Membrane</keyword>
<feature type="transmembrane region" description="Helical" evidence="10">
    <location>
        <begin position="673"/>
        <end position="692"/>
    </location>
</feature>
<keyword evidence="5" id="KW-1278">Translocase</keyword>
<dbReference type="NCBIfam" id="TIGR01525">
    <property type="entry name" value="ATPase-IB_hvy"/>
    <property type="match status" value="1"/>
</dbReference>
<keyword evidence="6 10" id="KW-1133">Transmembrane helix</keyword>
<dbReference type="InterPro" id="IPR023298">
    <property type="entry name" value="ATPase_P-typ_TM_dom_sf"/>
</dbReference>
<dbReference type="Gene3D" id="3.40.50.1000">
    <property type="entry name" value="HAD superfamily/HAD-like"/>
    <property type="match status" value="1"/>
</dbReference>
<reference evidence="12 13" key="1">
    <citation type="submission" date="2023-03" db="EMBL/GenBank/DDBJ databases">
        <title>Paludisphaera mucosa sp. nov. a novel planctomycete from northern fen.</title>
        <authorList>
            <person name="Ivanova A."/>
        </authorList>
    </citation>
    <scope>NUCLEOTIDE SEQUENCE [LARGE SCALE GENOMIC DNA]</scope>
    <source>
        <strain evidence="12 13">Pla2</strain>
    </source>
</reference>
<dbReference type="NCBIfam" id="TIGR01494">
    <property type="entry name" value="ATPase_P-type"/>
    <property type="match status" value="2"/>
</dbReference>
<keyword evidence="13" id="KW-1185">Reference proteome</keyword>
<evidence type="ECO:0000313" key="13">
    <source>
        <dbReference type="Proteomes" id="UP001216907"/>
    </source>
</evidence>
<sequence length="724" mass="75617">MSRARCTFHVRGLDCEHEVALLRAALKDAPGIEGLGFDLINGLMTVDYDDQRVDPARLAGQVTARSGLETVPVGAPEAEAPPPWWSRRGLQASTAASGLALAAGMLLHYFGAKAGLSDGAAERASTASCALAIAAGGVWLFPRAWRSLRGLRLDIDVLMTLAIFGAVALGQWDEAATVAFLFGVSESLEALSVARARRAIRRLLEVAPPTAERIVAAGVETIAVDRIDGGDRILVRSGDQIPIDGVILKGRSGVDQKAITGESTPVERGPGDPVYAGTVNGEGTIEIEASGPIGEALISRIVDQVRAAQAGRAPVERRISQFARWYTPLVVVIALLTALLPPAYAWAAGGPVWATFLAWFAKALVVLVIACPCALVIATPVAVVSGLAAAARRGVLIKGGEFLEAVGRLRALAFDKTGTLTLGRPDVVEVFASGQGDQADVLRIAAALGDRGGHVLGKAIARHARDLRIDVPRADDYTAIPGKGAQGRIDAVEYHLGSHRYIDEAGLCRPEFHAEMGEAEGRPGTEVAVTAATGPLGWIRLADRPRPEAAAVVAELHALGLRTVMLTGDNPRAAAAMARELGVGDQRSELLPADKVLAIDEYTAAHGPTGMVGDGVNDAPALAAARVSIALGGVSSGAALETADVVLMADDLRQLPWLVRHGRATLRMIHQNIALAIGVKAVVLVLALFGIANMWMAILADVGTTLLVVANALRLLRAGDPATR</sequence>
<dbReference type="Gene3D" id="2.70.150.10">
    <property type="entry name" value="Calcium-transporting ATPase, cytoplasmic transduction domain A"/>
    <property type="match status" value="1"/>
</dbReference>
<comment type="subcellular location">
    <subcellularLocation>
        <location evidence="10">Cell membrane</location>
    </subcellularLocation>
    <subcellularLocation>
        <location evidence="1">Membrane</location>
    </subcellularLocation>
</comment>
<dbReference type="EMBL" id="JARRAG010000002">
    <property type="protein sequence ID" value="MDG3004639.1"/>
    <property type="molecule type" value="Genomic_DNA"/>
</dbReference>
<evidence type="ECO:0000256" key="1">
    <source>
        <dbReference type="ARBA" id="ARBA00004370"/>
    </source>
</evidence>
<evidence type="ECO:0000256" key="2">
    <source>
        <dbReference type="ARBA" id="ARBA00006024"/>
    </source>
</evidence>
<dbReference type="SFLD" id="SFLDG00002">
    <property type="entry name" value="C1.7:_P-type_atpase_like"/>
    <property type="match status" value="1"/>
</dbReference>
<evidence type="ECO:0000256" key="5">
    <source>
        <dbReference type="ARBA" id="ARBA00022967"/>
    </source>
</evidence>
<keyword evidence="4 10" id="KW-0479">Metal-binding</keyword>
<dbReference type="InterPro" id="IPR044492">
    <property type="entry name" value="P_typ_ATPase_HD_dom"/>
</dbReference>
<feature type="transmembrane region" description="Helical" evidence="10">
    <location>
        <begin position="325"/>
        <end position="347"/>
    </location>
</feature>
<dbReference type="SUPFAM" id="SSF55008">
    <property type="entry name" value="HMA, heavy metal-associated domain"/>
    <property type="match status" value="1"/>
</dbReference>
<dbReference type="Gene3D" id="3.30.70.100">
    <property type="match status" value="1"/>
</dbReference>
<dbReference type="PANTHER" id="PTHR48085:SF5">
    <property type="entry name" value="CADMIUM_ZINC-TRANSPORTING ATPASE HMA4-RELATED"/>
    <property type="match status" value="1"/>
</dbReference>
<proteinExistence type="inferred from homology"/>
<gene>
    <name evidence="12" type="ORF">PZE19_12700</name>
</gene>
<dbReference type="PRINTS" id="PR00941">
    <property type="entry name" value="CDATPASE"/>
</dbReference>
<evidence type="ECO:0000256" key="9">
    <source>
        <dbReference type="ARBA" id="ARBA00047308"/>
    </source>
</evidence>
<feature type="transmembrane region" description="Helical" evidence="10">
    <location>
        <begin position="359"/>
        <end position="388"/>
    </location>
</feature>
<dbReference type="InterPro" id="IPR059000">
    <property type="entry name" value="ATPase_P-type_domA"/>
</dbReference>
<dbReference type="SUPFAM" id="SSF56784">
    <property type="entry name" value="HAD-like"/>
    <property type="match status" value="1"/>
</dbReference>
<evidence type="ECO:0000256" key="7">
    <source>
        <dbReference type="ARBA" id="ARBA00023136"/>
    </source>
</evidence>
<dbReference type="Pfam" id="PF00702">
    <property type="entry name" value="Hydrolase"/>
    <property type="match status" value="1"/>
</dbReference>
<dbReference type="InterPro" id="IPR023299">
    <property type="entry name" value="ATPase_P-typ_cyto_dom_N"/>
</dbReference>
<dbReference type="SUPFAM" id="SSF81665">
    <property type="entry name" value="Calcium ATPase, transmembrane domain M"/>
    <property type="match status" value="1"/>
</dbReference>
<protein>
    <recommendedName>
        <fullName evidence="8">P-type Zn(2+) transporter</fullName>
        <ecNumber evidence="8">7.2.2.12</ecNumber>
    </recommendedName>
</protein>
<keyword evidence="3 10" id="KW-0812">Transmembrane</keyword>
<comment type="catalytic activity">
    <reaction evidence="9">
        <text>Zn(2+)(in) + ATP + H2O = Zn(2+)(out) + ADP + phosphate + H(+)</text>
        <dbReference type="Rhea" id="RHEA:20621"/>
        <dbReference type="ChEBI" id="CHEBI:15377"/>
        <dbReference type="ChEBI" id="CHEBI:15378"/>
        <dbReference type="ChEBI" id="CHEBI:29105"/>
        <dbReference type="ChEBI" id="CHEBI:30616"/>
        <dbReference type="ChEBI" id="CHEBI:43474"/>
        <dbReference type="ChEBI" id="CHEBI:456216"/>
        <dbReference type="EC" id="7.2.2.12"/>
    </reaction>
</comment>
<keyword evidence="10" id="KW-1003">Cell membrane</keyword>
<dbReference type="InterPro" id="IPR023214">
    <property type="entry name" value="HAD_sf"/>
</dbReference>
<dbReference type="SFLD" id="SFLDS00003">
    <property type="entry name" value="Haloacid_Dehalogenase"/>
    <property type="match status" value="1"/>
</dbReference>
<dbReference type="InterPro" id="IPR018303">
    <property type="entry name" value="ATPase_P-typ_P_site"/>
</dbReference>
<keyword evidence="10" id="KW-0067">ATP-binding</keyword>
<organism evidence="12 13">
    <name type="scientific">Paludisphaera mucosa</name>
    <dbReference type="NCBI Taxonomy" id="3030827"/>
    <lineage>
        <taxon>Bacteria</taxon>
        <taxon>Pseudomonadati</taxon>
        <taxon>Planctomycetota</taxon>
        <taxon>Planctomycetia</taxon>
        <taxon>Isosphaerales</taxon>
        <taxon>Isosphaeraceae</taxon>
        <taxon>Paludisphaera</taxon>
    </lineage>
</organism>
<dbReference type="InterPro" id="IPR051014">
    <property type="entry name" value="Cation_Transport_ATPase_IB"/>
</dbReference>
<dbReference type="PANTHER" id="PTHR48085">
    <property type="entry name" value="CADMIUM/ZINC-TRANSPORTING ATPASE HMA2-RELATED"/>
    <property type="match status" value="1"/>
</dbReference>
<comment type="similarity">
    <text evidence="2 10">Belongs to the cation transport ATPase (P-type) (TC 3.A.3) family. Type IB subfamily.</text>
</comment>
<dbReference type="Proteomes" id="UP001216907">
    <property type="component" value="Unassembled WGS sequence"/>
</dbReference>
<dbReference type="PROSITE" id="PS00154">
    <property type="entry name" value="ATPASE_E1_E2"/>
    <property type="match status" value="1"/>
</dbReference>
<dbReference type="PRINTS" id="PR00119">
    <property type="entry name" value="CATATPASE"/>
</dbReference>
<evidence type="ECO:0000256" key="8">
    <source>
        <dbReference type="ARBA" id="ARBA00039097"/>
    </source>
</evidence>
<dbReference type="Gene3D" id="3.40.1110.10">
    <property type="entry name" value="Calcium-transporting ATPase, cytoplasmic domain N"/>
    <property type="match status" value="1"/>
</dbReference>
<accession>A0ABT6FB22</accession>
<keyword evidence="10" id="KW-0547">Nucleotide-binding</keyword>
<name>A0ABT6FB22_9BACT</name>
<dbReference type="SUPFAM" id="SSF81653">
    <property type="entry name" value="Calcium ATPase, transduction domain A"/>
    <property type="match status" value="1"/>
</dbReference>
<dbReference type="InterPro" id="IPR036163">
    <property type="entry name" value="HMA_dom_sf"/>
</dbReference>
<dbReference type="RefSeq" id="WP_277860994.1">
    <property type="nucleotide sequence ID" value="NZ_JARRAG010000002.1"/>
</dbReference>
<comment type="caution">
    <text evidence="12">The sequence shown here is derived from an EMBL/GenBank/DDBJ whole genome shotgun (WGS) entry which is preliminary data.</text>
</comment>
<dbReference type="InterPro" id="IPR036412">
    <property type="entry name" value="HAD-like_sf"/>
</dbReference>
<evidence type="ECO:0000256" key="6">
    <source>
        <dbReference type="ARBA" id="ARBA00022989"/>
    </source>
</evidence>
<feature type="transmembrane region" description="Helical" evidence="10">
    <location>
        <begin position="698"/>
        <end position="716"/>
    </location>
</feature>
<dbReference type="SFLD" id="SFLDF00027">
    <property type="entry name" value="p-type_atpase"/>
    <property type="match status" value="1"/>
</dbReference>
<dbReference type="EC" id="7.2.2.12" evidence="8"/>
<dbReference type="InterPro" id="IPR008250">
    <property type="entry name" value="ATPase_P-typ_transduc_dom_A_sf"/>
</dbReference>
<evidence type="ECO:0000256" key="4">
    <source>
        <dbReference type="ARBA" id="ARBA00022723"/>
    </source>
</evidence>